<dbReference type="OrthoDB" id="6592185at2"/>
<dbReference type="InterPro" id="IPR038307">
    <property type="entry name" value="StbB_sf"/>
</dbReference>
<dbReference type="Proteomes" id="UP000007257">
    <property type="component" value="Plasmid pRAHAQ02"/>
</dbReference>
<dbReference type="InterPro" id="IPR019720">
    <property type="entry name" value="Plasmid_stability_protein_StbB"/>
</dbReference>
<proteinExistence type="predicted"/>
<geneLocation type="plasmid" evidence="2 3">
    <name>pRAHAQ02</name>
</geneLocation>
<organism evidence="2 3">
    <name type="scientific">Rahnella sp. (strain Y9602)</name>
    <dbReference type="NCBI Taxonomy" id="2703885"/>
    <lineage>
        <taxon>Bacteria</taxon>
        <taxon>Pseudomonadati</taxon>
        <taxon>Pseudomonadota</taxon>
        <taxon>Gammaproteobacteria</taxon>
        <taxon>Enterobacterales</taxon>
        <taxon>Yersiniaceae</taxon>
        <taxon>Rahnella</taxon>
    </lineage>
</organism>
<dbReference type="Gene3D" id="6.10.290.20">
    <property type="match status" value="1"/>
</dbReference>
<protein>
    <submittedName>
        <fullName evidence="2">Plasmid stability protein, StbB</fullName>
    </submittedName>
</protein>
<evidence type="ECO:0000313" key="2">
    <source>
        <dbReference type="EMBL" id="ADW76646.1"/>
    </source>
</evidence>
<name>A0A0H3FK00_RAHSY</name>
<evidence type="ECO:0000313" key="3">
    <source>
        <dbReference type="Proteomes" id="UP000007257"/>
    </source>
</evidence>
<keyword evidence="2" id="KW-0614">Plasmid</keyword>
<evidence type="ECO:0000256" key="1">
    <source>
        <dbReference type="SAM" id="MobiDB-lite"/>
    </source>
</evidence>
<gene>
    <name evidence="2" type="ordered locus">Rahaq_5072</name>
</gene>
<dbReference type="AlphaFoldDB" id="A0A0H3FK00"/>
<accession>A0A0H3FK00</accession>
<dbReference type="EMBL" id="CP002507">
    <property type="protein sequence ID" value="ADW76646.1"/>
    <property type="molecule type" value="Genomic_DNA"/>
</dbReference>
<feature type="region of interest" description="Disordered" evidence="1">
    <location>
        <begin position="103"/>
        <end position="131"/>
    </location>
</feature>
<sequence>MTDKRKKLTVYLHPEDDNQDARAMEIIESVPLRTRGDFFRAAIVGGSALYQLDKRLPYLLSMLFDGQLTADQLVGIIQQTTGWQPTTASIQDVIAACAGQVPAPSVPPETTGSTEGEGQARTNFKRMLKKD</sequence>
<dbReference type="RefSeq" id="WP_013578326.1">
    <property type="nucleotide sequence ID" value="NC_015063.1"/>
</dbReference>
<dbReference type="HOGENOM" id="CLU_158505_0_0_6"/>
<reference evidence="2 3" key="2">
    <citation type="journal article" date="2012" name="J. Bacteriol.">
        <title>Complete Genome Sequence of Rahnella sp. Strain Y9602, a Gammaproteobacterium Isolate from Metal- and Radionuclide-Contaminated Soil.</title>
        <authorList>
            <person name="Martinez R.J."/>
            <person name="Bruce D."/>
            <person name="Detter C."/>
            <person name="Goodwin L.A."/>
            <person name="Han J."/>
            <person name="Han C.S."/>
            <person name="Held B."/>
            <person name="Land M.L."/>
            <person name="Mikhailova N."/>
            <person name="Nolan M."/>
            <person name="Pennacchio L."/>
            <person name="Pitluck S."/>
            <person name="Tapia R."/>
            <person name="Woyke T."/>
            <person name="Sobecky P.A."/>
        </authorList>
    </citation>
    <scope>NUCLEOTIDE SEQUENCE [LARGE SCALE GENOMIC DNA]</scope>
    <source>
        <strain evidence="2 3">Y9602</strain>
        <plasmid evidence="2 3">pRAHAQ02</plasmid>
    </source>
</reference>
<feature type="compositionally biased region" description="Polar residues" evidence="1">
    <location>
        <begin position="108"/>
        <end position="122"/>
    </location>
</feature>
<reference evidence="3" key="1">
    <citation type="submission" date="2011-01" db="EMBL/GenBank/DDBJ databases">
        <title>Complete sequence of plasmid2 of Rahnella sp. Y9602.</title>
        <authorList>
            <consortium name="US DOE Joint Genome Institute"/>
            <person name="Lucas S."/>
            <person name="Copeland A."/>
            <person name="Lapidus A."/>
            <person name="Cheng J.-F."/>
            <person name="Goodwin L."/>
            <person name="Pitluck S."/>
            <person name="Lu M."/>
            <person name="Detter J.C."/>
            <person name="Han C."/>
            <person name="Tapia R."/>
            <person name="Land M."/>
            <person name="Hauser L."/>
            <person name="Kyrpides N."/>
            <person name="Ivanova N."/>
            <person name="Ovchinnikova G."/>
            <person name="Pagani I."/>
            <person name="Sobecky P.A."/>
            <person name="Martinez R.J."/>
            <person name="Woyke T."/>
        </authorList>
    </citation>
    <scope>NUCLEOTIDE SEQUENCE [LARGE SCALE GENOMIC DNA]</scope>
    <source>
        <strain evidence="3">Y9602</strain>
        <plasmid evidence="3">pRAHAQ02</plasmid>
    </source>
</reference>
<dbReference type="KEGG" id="rah:Rahaq_5072"/>
<dbReference type="Pfam" id="PF10784">
    <property type="entry name" value="Plasmid_stab_B"/>
    <property type="match status" value="1"/>
</dbReference>